<evidence type="ECO:0000313" key="1">
    <source>
        <dbReference type="EMBL" id="KAF2455739.1"/>
    </source>
</evidence>
<dbReference type="EMBL" id="MU001685">
    <property type="protein sequence ID" value="KAF2455739.1"/>
    <property type="molecule type" value="Genomic_DNA"/>
</dbReference>
<dbReference type="Proteomes" id="UP000799766">
    <property type="component" value="Unassembled WGS sequence"/>
</dbReference>
<dbReference type="AlphaFoldDB" id="A0A6A6NVJ7"/>
<keyword evidence="2" id="KW-1185">Reference proteome</keyword>
<organism evidence="1 2">
    <name type="scientific">Lineolata rhizophorae</name>
    <dbReference type="NCBI Taxonomy" id="578093"/>
    <lineage>
        <taxon>Eukaryota</taxon>
        <taxon>Fungi</taxon>
        <taxon>Dikarya</taxon>
        <taxon>Ascomycota</taxon>
        <taxon>Pezizomycotina</taxon>
        <taxon>Dothideomycetes</taxon>
        <taxon>Dothideomycetes incertae sedis</taxon>
        <taxon>Lineolatales</taxon>
        <taxon>Lineolataceae</taxon>
        <taxon>Lineolata</taxon>
    </lineage>
</organism>
<gene>
    <name evidence="1" type="ORF">BDY21DRAFT_60037</name>
</gene>
<accession>A0A6A6NVJ7</accession>
<proteinExistence type="predicted"/>
<name>A0A6A6NVJ7_9PEZI</name>
<evidence type="ECO:0000313" key="2">
    <source>
        <dbReference type="Proteomes" id="UP000799766"/>
    </source>
</evidence>
<sequence length="162" mass="17889">MALCFPIRSTPYGTRNSTCPSLCAKFPYCLPQKGTHKFADFTSRVLPGVARVPPEIRVPQLAFPASALTLPNFGLLVGLFWTRRSGIPIDKAQSPPSICTDVGRFSLGGSRNRLRLRVAHSSVLTYSRIRSAYYVRPAYVKCISSQDSLPTFIYAIRGSQAF</sequence>
<reference evidence="1" key="1">
    <citation type="journal article" date="2020" name="Stud. Mycol.">
        <title>101 Dothideomycetes genomes: a test case for predicting lifestyles and emergence of pathogens.</title>
        <authorList>
            <person name="Haridas S."/>
            <person name="Albert R."/>
            <person name="Binder M."/>
            <person name="Bloem J."/>
            <person name="Labutti K."/>
            <person name="Salamov A."/>
            <person name="Andreopoulos B."/>
            <person name="Baker S."/>
            <person name="Barry K."/>
            <person name="Bills G."/>
            <person name="Bluhm B."/>
            <person name="Cannon C."/>
            <person name="Castanera R."/>
            <person name="Culley D."/>
            <person name="Daum C."/>
            <person name="Ezra D."/>
            <person name="Gonzalez J."/>
            <person name="Henrissat B."/>
            <person name="Kuo A."/>
            <person name="Liang C."/>
            <person name="Lipzen A."/>
            <person name="Lutzoni F."/>
            <person name="Magnuson J."/>
            <person name="Mondo S."/>
            <person name="Nolan M."/>
            <person name="Ohm R."/>
            <person name="Pangilinan J."/>
            <person name="Park H.-J."/>
            <person name="Ramirez L."/>
            <person name="Alfaro M."/>
            <person name="Sun H."/>
            <person name="Tritt A."/>
            <person name="Yoshinaga Y."/>
            <person name="Zwiers L.-H."/>
            <person name="Turgeon B."/>
            <person name="Goodwin S."/>
            <person name="Spatafora J."/>
            <person name="Crous P."/>
            <person name="Grigoriev I."/>
        </authorList>
    </citation>
    <scope>NUCLEOTIDE SEQUENCE</scope>
    <source>
        <strain evidence="1">ATCC 16933</strain>
    </source>
</reference>
<protein>
    <submittedName>
        <fullName evidence="1">Uncharacterized protein</fullName>
    </submittedName>
</protein>